<comment type="caution">
    <text evidence="2">The sequence shown here is derived from an EMBL/GenBank/DDBJ whole genome shotgun (WGS) entry which is preliminary data.</text>
</comment>
<keyword evidence="3" id="KW-1185">Reference proteome</keyword>
<protein>
    <submittedName>
        <fullName evidence="2">Uncharacterized protein</fullName>
    </submittedName>
</protein>
<accession>A0A8S1NKP2</accession>
<gene>
    <name evidence="2" type="ORF">PPRIM_AZ9-3.1.T0870073</name>
</gene>
<name>A0A8S1NKP2_PARPR</name>
<feature type="coiled-coil region" evidence="1">
    <location>
        <begin position="83"/>
        <end position="166"/>
    </location>
</feature>
<evidence type="ECO:0000313" key="2">
    <source>
        <dbReference type="EMBL" id="CAD8090986.1"/>
    </source>
</evidence>
<proteinExistence type="predicted"/>
<dbReference type="OMA" id="TEDHNNI"/>
<dbReference type="Proteomes" id="UP000688137">
    <property type="component" value="Unassembled WGS sequence"/>
</dbReference>
<dbReference type="EMBL" id="CAJJDM010000090">
    <property type="protein sequence ID" value="CAD8090986.1"/>
    <property type="molecule type" value="Genomic_DNA"/>
</dbReference>
<evidence type="ECO:0000256" key="1">
    <source>
        <dbReference type="SAM" id="Coils"/>
    </source>
</evidence>
<organism evidence="2 3">
    <name type="scientific">Paramecium primaurelia</name>
    <dbReference type="NCBI Taxonomy" id="5886"/>
    <lineage>
        <taxon>Eukaryota</taxon>
        <taxon>Sar</taxon>
        <taxon>Alveolata</taxon>
        <taxon>Ciliophora</taxon>
        <taxon>Intramacronucleata</taxon>
        <taxon>Oligohymenophorea</taxon>
        <taxon>Peniculida</taxon>
        <taxon>Parameciidae</taxon>
        <taxon>Paramecium</taxon>
    </lineage>
</organism>
<keyword evidence="1" id="KW-0175">Coiled coil</keyword>
<sequence length="280" mass="32873">MNQSQVNEENSPNNIYENASQNISQYLQRDYYEKFKLGQNLYDQSITLSRLSLGEKTSEDNNNNTQIGLIQIQERLSDEICKNQLLESKVTQLNKDLQSAMDHTIILQKQNENYILMLQQTNTQLQKQIRNYEIEKKINQQLMKKNRELQEVNNNHQKQVLTLQKNKQIQNFSDCKNIILSKCHQKSIQSICSSNRNKEKVNQINTEESTVKDSSFSELKSNDNHRFAESAQQFYKTSNLWSPIKYSSPKAQNFDLEKKIESTLSQIRAIKMQIQQLNQK</sequence>
<evidence type="ECO:0000313" key="3">
    <source>
        <dbReference type="Proteomes" id="UP000688137"/>
    </source>
</evidence>
<reference evidence="2" key="1">
    <citation type="submission" date="2021-01" db="EMBL/GenBank/DDBJ databases">
        <authorList>
            <consortium name="Genoscope - CEA"/>
            <person name="William W."/>
        </authorList>
    </citation>
    <scope>NUCLEOTIDE SEQUENCE</scope>
</reference>
<dbReference type="AlphaFoldDB" id="A0A8S1NKP2"/>